<protein>
    <recommendedName>
        <fullName evidence="1">Transcription activator GCR1-like domain-containing protein</fullName>
    </recommendedName>
</protein>
<dbReference type="AlphaFoldDB" id="A0AAV5RR07"/>
<reference evidence="2 3" key="1">
    <citation type="journal article" date="2023" name="Elife">
        <title>Identification of key yeast species and microbe-microbe interactions impacting larval growth of Drosophila in the wild.</title>
        <authorList>
            <person name="Mure A."/>
            <person name="Sugiura Y."/>
            <person name="Maeda R."/>
            <person name="Honda K."/>
            <person name="Sakurai N."/>
            <person name="Takahashi Y."/>
            <person name="Watada M."/>
            <person name="Katoh T."/>
            <person name="Gotoh A."/>
            <person name="Gotoh Y."/>
            <person name="Taniguchi I."/>
            <person name="Nakamura K."/>
            <person name="Hayashi T."/>
            <person name="Katayama T."/>
            <person name="Uemura T."/>
            <person name="Hattori Y."/>
        </authorList>
    </citation>
    <scope>NUCLEOTIDE SEQUENCE [LARGE SCALE GENOMIC DNA]</scope>
    <source>
        <strain evidence="2 3">KH-74</strain>
    </source>
</reference>
<feature type="domain" description="Transcription activator GCR1-like" evidence="1">
    <location>
        <begin position="285"/>
        <end position="333"/>
    </location>
</feature>
<gene>
    <name evidence="2" type="ORF">DAKH74_005510</name>
</gene>
<dbReference type="EMBL" id="BTGD01000001">
    <property type="protein sequence ID" value="GMM53935.1"/>
    <property type="molecule type" value="Genomic_DNA"/>
</dbReference>
<evidence type="ECO:0000259" key="1">
    <source>
        <dbReference type="Pfam" id="PF12550"/>
    </source>
</evidence>
<accession>A0AAV5RR07</accession>
<dbReference type="Proteomes" id="UP001377567">
    <property type="component" value="Unassembled WGS sequence"/>
</dbReference>
<dbReference type="Pfam" id="PF12550">
    <property type="entry name" value="GCR1_C"/>
    <property type="match status" value="1"/>
</dbReference>
<proteinExistence type="predicted"/>
<name>A0AAV5RR07_MAUHU</name>
<evidence type="ECO:0000313" key="3">
    <source>
        <dbReference type="Proteomes" id="UP001377567"/>
    </source>
</evidence>
<organism evidence="2 3">
    <name type="scientific">Maudiozyma humilis</name>
    <name type="common">Sour dough yeast</name>
    <name type="synonym">Kazachstania humilis</name>
    <dbReference type="NCBI Taxonomy" id="51915"/>
    <lineage>
        <taxon>Eukaryota</taxon>
        <taxon>Fungi</taxon>
        <taxon>Dikarya</taxon>
        <taxon>Ascomycota</taxon>
        <taxon>Saccharomycotina</taxon>
        <taxon>Saccharomycetes</taxon>
        <taxon>Saccharomycetales</taxon>
        <taxon>Saccharomycetaceae</taxon>
        <taxon>Maudiozyma</taxon>
    </lineage>
</organism>
<sequence length="373" mass="41137">MLGNNSENPAHTQYSGVQGAALGSPTALSVLSPTSHYIDSLLADTKLDSPSADPRFLHQESSYTSGFFLRTEVDKFDFDHSLKHPDPASASIDALVTPLDASEDQDLQTTISAVSAQLHGMIDLIDGALSQGKTSTDLGSPVTLPHDLSGPTLDILQSVRGLREIAAQDAARDAFAWGELPPAPTHSEPRYGRVDIQEHLEGGDGSNGSPLADVHDPKVLGDSCSRLNNYGVILLRWPESVAQLWEEYTRTPSEWSREYLTYFLVNVRKISEIDGCEIDIGRILQRRSSIQELEDKFSSGWRSTDKNFSRQINRRKKIWKAIEEGLADGVSLADCEYVLTQYAQEVGKGLSMYYKGVPFRIAERLSAVRARTR</sequence>
<comment type="caution">
    <text evidence="2">The sequence shown here is derived from an EMBL/GenBank/DDBJ whole genome shotgun (WGS) entry which is preliminary data.</text>
</comment>
<evidence type="ECO:0000313" key="2">
    <source>
        <dbReference type="EMBL" id="GMM53935.1"/>
    </source>
</evidence>
<dbReference type="InterPro" id="IPR022210">
    <property type="entry name" value="TF_GCR1-like"/>
</dbReference>
<keyword evidence="3" id="KW-1185">Reference proteome</keyword>